<dbReference type="CDD" id="cd06529">
    <property type="entry name" value="S24_LexA-like"/>
    <property type="match status" value="1"/>
</dbReference>
<dbReference type="Proteomes" id="UP000605733">
    <property type="component" value="Unassembled WGS sequence"/>
</dbReference>
<dbReference type="Pfam" id="PF00717">
    <property type="entry name" value="Peptidase_S24"/>
    <property type="match status" value="1"/>
</dbReference>
<proteinExistence type="predicted"/>
<dbReference type="PROSITE" id="PS50943">
    <property type="entry name" value="HTH_CROC1"/>
    <property type="match status" value="1"/>
</dbReference>
<protein>
    <recommendedName>
        <fullName evidence="1">HTH cro/C1-type domain-containing protein</fullName>
    </recommendedName>
</protein>
<dbReference type="InterPro" id="IPR039418">
    <property type="entry name" value="LexA-like"/>
</dbReference>
<name>A0ABQ1WAW1_9FLAO</name>
<evidence type="ECO:0000259" key="1">
    <source>
        <dbReference type="PROSITE" id="PS50943"/>
    </source>
</evidence>
<feature type="domain" description="HTH cro/C1-type" evidence="1">
    <location>
        <begin position="49"/>
        <end position="82"/>
    </location>
</feature>
<dbReference type="InterPro" id="IPR015927">
    <property type="entry name" value="Peptidase_S24_S26A/B/C"/>
</dbReference>
<gene>
    <name evidence="2" type="ORF">GCM10011532_03840</name>
</gene>
<dbReference type="InterPro" id="IPR036286">
    <property type="entry name" value="LexA/Signal_pep-like_sf"/>
</dbReference>
<organism evidence="2 3">
    <name type="scientific">Christiangramia forsetii</name>
    <dbReference type="NCBI Taxonomy" id="411153"/>
    <lineage>
        <taxon>Bacteria</taxon>
        <taxon>Pseudomonadati</taxon>
        <taxon>Bacteroidota</taxon>
        <taxon>Flavobacteriia</taxon>
        <taxon>Flavobacteriales</taxon>
        <taxon>Flavobacteriaceae</taxon>
        <taxon>Christiangramia</taxon>
    </lineage>
</organism>
<reference evidence="3" key="1">
    <citation type="journal article" date="2019" name="Int. J. Syst. Evol. Microbiol.">
        <title>The Global Catalogue of Microorganisms (GCM) 10K type strain sequencing project: providing services to taxonomists for standard genome sequencing and annotation.</title>
        <authorList>
            <consortium name="The Broad Institute Genomics Platform"/>
            <consortium name="The Broad Institute Genome Sequencing Center for Infectious Disease"/>
            <person name="Wu L."/>
            <person name="Ma J."/>
        </authorList>
    </citation>
    <scope>NUCLEOTIDE SEQUENCE [LARGE SCALE GENOMIC DNA]</scope>
    <source>
        <strain evidence="3">CGMCC 1.15422</strain>
    </source>
</reference>
<accession>A0ABQ1WAW1</accession>
<dbReference type="SUPFAM" id="SSF51306">
    <property type="entry name" value="LexA/Signal peptidase"/>
    <property type="match status" value="1"/>
</dbReference>
<dbReference type="InterPro" id="IPR001387">
    <property type="entry name" value="Cro/C1-type_HTH"/>
</dbReference>
<evidence type="ECO:0000313" key="3">
    <source>
        <dbReference type="Proteomes" id="UP000605733"/>
    </source>
</evidence>
<evidence type="ECO:0000313" key="2">
    <source>
        <dbReference type="EMBL" id="GGG23867.1"/>
    </source>
</evidence>
<sequence length="243" mass="28572">MYKSCIQYVKFSGMAEKPSKIRGYKFRKAVESLGLENPIAEISTNIKYDKGNLSKIINNKLQPSKSVVEKFENFYNLKIEDFKYDNFSEEALPVDFNSYMKIPIINHRARAGFLSGWGDPEYIQELPTTLWEVDKEYKGKYVCFEVTGDSMDNNTRESIVENDTLLCREIQRVHWKNKLHLHRWKNFVIVHREEGILIKRVLEHDTETGKLILQSLNPMYEDQTVYMDDLIAIFNVIDIKRSL</sequence>
<keyword evidence="3" id="KW-1185">Reference proteome</keyword>
<dbReference type="EMBL" id="BMIX01000001">
    <property type="protein sequence ID" value="GGG23867.1"/>
    <property type="molecule type" value="Genomic_DNA"/>
</dbReference>
<dbReference type="Gene3D" id="2.10.109.10">
    <property type="entry name" value="Umud Fragment, subunit A"/>
    <property type="match status" value="1"/>
</dbReference>
<comment type="caution">
    <text evidence="2">The sequence shown here is derived from an EMBL/GenBank/DDBJ whole genome shotgun (WGS) entry which is preliminary data.</text>
</comment>